<comment type="subcellular location">
    <subcellularLocation>
        <location evidence="1">Mitochondrion</location>
    </subcellularLocation>
</comment>
<evidence type="ECO:0000256" key="6">
    <source>
        <dbReference type="ARBA" id="ARBA00035289"/>
    </source>
</evidence>
<name>A0AAN5CQ48_9BILA</name>
<evidence type="ECO:0000256" key="2">
    <source>
        <dbReference type="ARBA" id="ARBA00009254"/>
    </source>
</evidence>
<dbReference type="GO" id="GO:0003735">
    <property type="term" value="F:structural constituent of ribosome"/>
    <property type="evidence" value="ECO:0007669"/>
    <property type="project" value="InterPro"/>
</dbReference>
<keyword evidence="4" id="KW-0496">Mitochondrion</keyword>
<feature type="region of interest" description="Disordered" evidence="7">
    <location>
        <begin position="191"/>
        <end position="212"/>
    </location>
</feature>
<evidence type="ECO:0000256" key="5">
    <source>
        <dbReference type="ARBA" id="ARBA00023274"/>
    </source>
</evidence>
<dbReference type="EMBL" id="BTRK01000004">
    <property type="protein sequence ID" value="GMR48596.1"/>
    <property type="molecule type" value="Genomic_DNA"/>
</dbReference>
<comment type="caution">
    <text evidence="8">The sequence shown here is derived from an EMBL/GenBank/DDBJ whole genome shotgun (WGS) entry which is preliminary data.</text>
</comment>
<gene>
    <name evidence="8" type="ORF">PMAYCL1PPCAC_18791</name>
</gene>
<keyword evidence="5" id="KW-0687">Ribonucleoprotein</keyword>
<evidence type="ECO:0000256" key="7">
    <source>
        <dbReference type="SAM" id="MobiDB-lite"/>
    </source>
</evidence>
<feature type="non-terminal residue" evidence="8">
    <location>
        <position position="212"/>
    </location>
</feature>
<dbReference type="AlphaFoldDB" id="A0AAN5CQ48"/>
<proteinExistence type="inferred from homology"/>
<dbReference type="InterPro" id="IPR010729">
    <property type="entry name" value="Ribosomal_uL29_mit"/>
</dbReference>
<dbReference type="PANTHER" id="PTHR21183">
    <property type="entry name" value="RIBOSOMAL PROTEIN L47, MITOCHONDRIAL-RELATED"/>
    <property type="match status" value="1"/>
</dbReference>
<organism evidence="8 9">
    <name type="scientific">Pristionchus mayeri</name>
    <dbReference type="NCBI Taxonomy" id="1317129"/>
    <lineage>
        <taxon>Eukaryota</taxon>
        <taxon>Metazoa</taxon>
        <taxon>Ecdysozoa</taxon>
        <taxon>Nematoda</taxon>
        <taxon>Chromadorea</taxon>
        <taxon>Rhabditida</taxon>
        <taxon>Rhabditina</taxon>
        <taxon>Diplogasteromorpha</taxon>
        <taxon>Diplogasteroidea</taxon>
        <taxon>Neodiplogasteridae</taxon>
        <taxon>Pristionchus</taxon>
    </lineage>
</organism>
<reference evidence="9" key="1">
    <citation type="submission" date="2022-10" db="EMBL/GenBank/DDBJ databases">
        <title>Genome assembly of Pristionchus species.</title>
        <authorList>
            <person name="Yoshida K."/>
            <person name="Sommer R.J."/>
        </authorList>
    </citation>
    <scope>NUCLEOTIDE SEQUENCE [LARGE SCALE GENOMIC DNA]</scope>
    <source>
        <strain evidence="9">RS5460</strain>
    </source>
</reference>
<evidence type="ECO:0000256" key="3">
    <source>
        <dbReference type="ARBA" id="ARBA00022980"/>
    </source>
</evidence>
<evidence type="ECO:0000256" key="1">
    <source>
        <dbReference type="ARBA" id="ARBA00004173"/>
    </source>
</evidence>
<evidence type="ECO:0000313" key="8">
    <source>
        <dbReference type="EMBL" id="GMR48596.1"/>
    </source>
</evidence>
<evidence type="ECO:0000313" key="9">
    <source>
        <dbReference type="Proteomes" id="UP001328107"/>
    </source>
</evidence>
<dbReference type="InterPro" id="IPR038340">
    <property type="entry name" value="MRP-L47_sf"/>
</dbReference>
<dbReference type="GO" id="GO:0005762">
    <property type="term" value="C:mitochondrial large ribosomal subunit"/>
    <property type="evidence" value="ECO:0007669"/>
    <property type="project" value="TreeGrafter"/>
</dbReference>
<comment type="similarity">
    <text evidence="2">Belongs to the universal ribosomal protein uL29 family.</text>
</comment>
<evidence type="ECO:0000256" key="4">
    <source>
        <dbReference type="ARBA" id="ARBA00023128"/>
    </source>
</evidence>
<keyword evidence="3" id="KW-0689">Ribosomal protein</keyword>
<sequence length="212" mass="24972">MIRSIVSTLAPVSRGSILVARRGFIGTFFDEEPNFNQSELRPRKRPGRSWTPDELRLKGNTDLHALWFVCLKERNMLLTMQKAYVSKARHMPNPERLDRVEETMEAIKLVIDERDEAVLRLETGDGARPPQRTVTSFMGFTYKQEATEHLTNDEKKEYEVPMLDDDAYMMQKLWAEKEHMKKLERHDEDVRADIQTEKMRRFQRGGPRTFNK</sequence>
<protein>
    <recommendedName>
        <fullName evidence="6">Large ribosomal subunit protein uL29m</fullName>
    </recommendedName>
</protein>
<keyword evidence="9" id="KW-1185">Reference proteome</keyword>
<dbReference type="PANTHER" id="PTHR21183:SF18">
    <property type="entry name" value="LARGE RIBOSOMAL SUBUNIT PROTEIN UL29M"/>
    <property type="match status" value="1"/>
</dbReference>
<dbReference type="Gene3D" id="6.10.330.20">
    <property type="match status" value="1"/>
</dbReference>
<dbReference type="Proteomes" id="UP001328107">
    <property type="component" value="Unassembled WGS sequence"/>
</dbReference>
<dbReference type="GO" id="GO:0032543">
    <property type="term" value="P:mitochondrial translation"/>
    <property type="evidence" value="ECO:0007669"/>
    <property type="project" value="TreeGrafter"/>
</dbReference>
<accession>A0AAN5CQ48</accession>
<dbReference type="Pfam" id="PF06984">
    <property type="entry name" value="MRP-L47"/>
    <property type="match status" value="1"/>
</dbReference>
<feature type="compositionally biased region" description="Basic and acidic residues" evidence="7">
    <location>
        <begin position="191"/>
        <end position="200"/>
    </location>
</feature>